<dbReference type="InterPro" id="IPR050613">
    <property type="entry name" value="Sec_Metabolite_Reg"/>
</dbReference>
<keyword evidence="2" id="KW-0539">Nucleus</keyword>
<dbReference type="PANTHER" id="PTHR31001:SF40">
    <property type="entry name" value="ZN(II)2CYS6 TRANSCRIPTION FACTOR (EUROFUNG)"/>
    <property type="match status" value="1"/>
</dbReference>
<dbReference type="CDD" id="cd00067">
    <property type="entry name" value="GAL4"/>
    <property type="match status" value="1"/>
</dbReference>
<evidence type="ECO:0000256" key="1">
    <source>
        <dbReference type="ARBA" id="ARBA00004123"/>
    </source>
</evidence>
<dbReference type="GO" id="GO:0005634">
    <property type="term" value="C:nucleus"/>
    <property type="evidence" value="ECO:0007669"/>
    <property type="project" value="UniProtKB-SubCell"/>
</dbReference>
<dbReference type="Pfam" id="PF00172">
    <property type="entry name" value="Zn_clus"/>
    <property type="match status" value="1"/>
</dbReference>
<name>A0A6A5Z074_9PLEO</name>
<dbReference type="EMBL" id="ML977331">
    <property type="protein sequence ID" value="KAF2112247.1"/>
    <property type="molecule type" value="Genomic_DNA"/>
</dbReference>
<proteinExistence type="predicted"/>
<dbReference type="PROSITE" id="PS50048">
    <property type="entry name" value="ZN2_CY6_FUNGAL_2"/>
    <property type="match status" value="1"/>
</dbReference>
<reference evidence="5" key="1">
    <citation type="journal article" date="2020" name="Stud. Mycol.">
        <title>101 Dothideomycetes genomes: a test case for predicting lifestyles and emergence of pathogens.</title>
        <authorList>
            <person name="Haridas S."/>
            <person name="Albert R."/>
            <person name="Binder M."/>
            <person name="Bloem J."/>
            <person name="Labutti K."/>
            <person name="Salamov A."/>
            <person name="Andreopoulos B."/>
            <person name="Baker S."/>
            <person name="Barry K."/>
            <person name="Bills G."/>
            <person name="Bluhm B."/>
            <person name="Cannon C."/>
            <person name="Castanera R."/>
            <person name="Culley D."/>
            <person name="Daum C."/>
            <person name="Ezra D."/>
            <person name="Gonzalez J."/>
            <person name="Henrissat B."/>
            <person name="Kuo A."/>
            <person name="Liang C."/>
            <person name="Lipzen A."/>
            <person name="Lutzoni F."/>
            <person name="Magnuson J."/>
            <person name="Mondo S."/>
            <person name="Nolan M."/>
            <person name="Ohm R."/>
            <person name="Pangilinan J."/>
            <person name="Park H.-J."/>
            <person name="Ramirez L."/>
            <person name="Alfaro M."/>
            <person name="Sun H."/>
            <person name="Tritt A."/>
            <person name="Yoshinaga Y."/>
            <person name="Zwiers L.-H."/>
            <person name="Turgeon B."/>
            <person name="Goodwin S."/>
            <person name="Spatafora J."/>
            <person name="Crous P."/>
            <person name="Grigoriev I."/>
        </authorList>
    </citation>
    <scope>NUCLEOTIDE SEQUENCE</scope>
    <source>
        <strain evidence="5">CBS 627.86</strain>
    </source>
</reference>
<comment type="subcellular location">
    <subcellularLocation>
        <location evidence="1">Nucleus</location>
    </subcellularLocation>
</comment>
<evidence type="ECO:0000259" key="4">
    <source>
        <dbReference type="PROSITE" id="PS50048"/>
    </source>
</evidence>
<protein>
    <recommendedName>
        <fullName evidence="4">Zn(2)-C6 fungal-type domain-containing protein</fullName>
    </recommendedName>
</protein>
<dbReference type="AlphaFoldDB" id="A0A6A5Z074"/>
<dbReference type="GO" id="GO:0000981">
    <property type="term" value="F:DNA-binding transcription factor activity, RNA polymerase II-specific"/>
    <property type="evidence" value="ECO:0007669"/>
    <property type="project" value="InterPro"/>
</dbReference>
<dbReference type="SUPFAM" id="SSF57701">
    <property type="entry name" value="Zn2/Cys6 DNA-binding domain"/>
    <property type="match status" value="1"/>
</dbReference>
<evidence type="ECO:0000313" key="6">
    <source>
        <dbReference type="Proteomes" id="UP000799770"/>
    </source>
</evidence>
<feature type="region of interest" description="Disordered" evidence="3">
    <location>
        <begin position="44"/>
        <end position="83"/>
    </location>
</feature>
<dbReference type="InterPro" id="IPR036864">
    <property type="entry name" value="Zn2-C6_fun-type_DNA-bd_sf"/>
</dbReference>
<dbReference type="InterPro" id="IPR001138">
    <property type="entry name" value="Zn2Cys6_DnaBD"/>
</dbReference>
<dbReference type="Gene3D" id="4.10.240.10">
    <property type="entry name" value="Zn(2)-C6 fungal-type DNA-binding domain"/>
    <property type="match status" value="1"/>
</dbReference>
<dbReference type="GO" id="GO:0008270">
    <property type="term" value="F:zinc ion binding"/>
    <property type="evidence" value="ECO:0007669"/>
    <property type="project" value="InterPro"/>
</dbReference>
<dbReference type="PROSITE" id="PS00463">
    <property type="entry name" value="ZN2_CY6_FUNGAL_1"/>
    <property type="match status" value="1"/>
</dbReference>
<evidence type="ECO:0000256" key="3">
    <source>
        <dbReference type="SAM" id="MobiDB-lite"/>
    </source>
</evidence>
<dbReference type="OrthoDB" id="4898680at2759"/>
<sequence>MPTRLAACEPCRSSKVACDHARPVCSRCIERDCASNCSYRTRPFKKRKHEEAASTEAAPSSQRDETVEPAGREDSVAGGPFSAKSRVYPNPGYLGSSSHTTFFSQLPPDDTPQVELHGKNVDDSSIADGAQVLERLRSSFDITSSIQLFDAWISRGVNLALAGTLTQQCADTAKYVIHGPMREVDGLLTTSKSLFANTCRPLQVTADSTLANYCAQFCNGNARWESLGIFFTSICRAAADVPRFEPLYRSEQQRQSLQRIALQLSDRCLNIALSVDYLNDLQLLLQYENYIIHTYMDGDQSYASWRRLGDVVSSLFALGYHEQVEDGNALPQWLKDLRQGAFARAYSANTNVSIFLGRPPRMNRKYCHFNFLGVGIGEGSLQPPLWRQDGQFDYLTDTKWSALCALLKEEILDLSRERLNEERSINASRIEAAANALWDSLPRSYHLEGPLKMYDRSPVERDFLISARLNHIHIFFMLHMALQRRTTDPDAPLIKVSAQILSLVCEAVLLKDTLANSGTTLVWKVAYYGLAAAGIVCLSLINRSFPEVDGDISATKAVQDLSVLVAQVETGALVHVDDPNHALLTKATVTIKSLLNRLLSAQLAKPPPDLAANASLPLDPLLHTEGDWIPWDTQNWQDFEVDFWSNLAEHPFLTGPGAGQQPFP</sequence>
<accession>A0A6A5Z074</accession>
<dbReference type="CDD" id="cd12148">
    <property type="entry name" value="fungal_TF_MHR"/>
    <property type="match status" value="1"/>
</dbReference>
<organism evidence="5 6">
    <name type="scientific">Lophiotrema nucula</name>
    <dbReference type="NCBI Taxonomy" id="690887"/>
    <lineage>
        <taxon>Eukaryota</taxon>
        <taxon>Fungi</taxon>
        <taxon>Dikarya</taxon>
        <taxon>Ascomycota</taxon>
        <taxon>Pezizomycotina</taxon>
        <taxon>Dothideomycetes</taxon>
        <taxon>Pleosporomycetidae</taxon>
        <taxon>Pleosporales</taxon>
        <taxon>Lophiotremataceae</taxon>
        <taxon>Lophiotrema</taxon>
    </lineage>
</organism>
<evidence type="ECO:0000256" key="2">
    <source>
        <dbReference type="ARBA" id="ARBA00023242"/>
    </source>
</evidence>
<evidence type="ECO:0000313" key="5">
    <source>
        <dbReference type="EMBL" id="KAF2112247.1"/>
    </source>
</evidence>
<keyword evidence="6" id="KW-1185">Reference proteome</keyword>
<feature type="domain" description="Zn(2)-C6 fungal-type" evidence="4">
    <location>
        <begin position="7"/>
        <end position="39"/>
    </location>
</feature>
<dbReference type="SMART" id="SM00066">
    <property type="entry name" value="GAL4"/>
    <property type="match status" value="1"/>
</dbReference>
<dbReference type="Proteomes" id="UP000799770">
    <property type="component" value="Unassembled WGS sequence"/>
</dbReference>
<feature type="compositionally biased region" description="Basic and acidic residues" evidence="3">
    <location>
        <begin position="62"/>
        <end position="75"/>
    </location>
</feature>
<gene>
    <name evidence="5" type="ORF">BDV96DRAFT_497984</name>
</gene>
<dbReference type="PANTHER" id="PTHR31001">
    <property type="entry name" value="UNCHARACTERIZED TRANSCRIPTIONAL REGULATORY PROTEIN"/>
    <property type="match status" value="1"/>
</dbReference>